<feature type="signal peptide" evidence="1">
    <location>
        <begin position="1"/>
        <end position="17"/>
    </location>
</feature>
<sequence length="213" mass="21980">MLRALVTLVVLTPLAVAAPPPKAADEKAGLYYPTTVGTKWVLETKAGDATTESTVTVTGVVEKDGVFRVTTETVRATAAAAGPRATAVTHEVSAAGLATVARAGAELKIPQPLLKLPAKKGDTWGVGNGPAAGGMTYTVGEPVEVEVPAGKFKAIPVERTESGAAGGTPFTSTLWYAPGVGLVKSVVKLRDQERTTVLKSFTLGTDQKQDEPK</sequence>
<keyword evidence="3" id="KW-1185">Reference proteome</keyword>
<dbReference type="OrthoDB" id="281452at2"/>
<evidence type="ECO:0000313" key="3">
    <source>
        <dbReference type="Proteomes" id="UP000324974"/>
    </source>
</evidence>
<evidence type="ECO:0000313" key="2">
    <source>
        <dbReference type="EMBL" id="QEL17593.1"/>
    </source>
</evidence>
<dbReference type="KEGG" id="lrs:PX52LOC_04589"/>
<name>A0A5C1AH68_9BACT</name>
<dbReference type="EMBL" id="CP042425">
    <property type="protein sequence ID" value="QEL17593.1"/>
    <property type="molecule type" value="Genomic_DNA"/>
</dbReference>
<dbReference type="Proteomes" id="UP000324974">
    <property type="component" value="Chromosome"/>
</dbReference>
<evidence type="ECO:0000256" key="1">
    <source>
        <dbReference type="SAM" id="SignalP"/>
    </source>
</evidence>
<proteinExistence type="predicted"/>
<dbReference type="AlphaFoldDB" id="A0A5C1AH68"/>
<gene>
    <name evidence="2" type="ORF">PX52LOC_04589</name>
</gene>
<keyword evidence="1" id="KW-0732">Signal</keyword>
<dbReference type="Gene3D" id="2.40.360.20">
    <property type="match status" value="1"/>
</dbReference>
<organism evidence="2 3">
    <name type="scientific">Limnoglobus roseus</name>
    <dbReference type="NCBI Taxonomy" id="2598579"/>
    <lineage>
        <taxon>Bacteria</taxon>
        <taxon>Pseudomonadati</taxon>
        <taxon>Planctomycetota</taxon>
        <taxon>Planctomycetia</taxon>
        <taxon>Gemmatales</taxon>
        <taxon>Gemmataceae</taxon>
        <taxon>Limnoglobus</taxon>
    </lineage>
</organism>
<dbReference type="RefSeq" id="WP_149112182.1">
    <property type="nucleotide sequence ID" value="NZ_CP042425.1"/>
</dbReference>
<protein>
    <submittedName>
        <fullName evidence="2">Uncharacterized protein</fullName>
    </submittedName>
</protein>
<accession>A0A5C1AH68</accession>
<feature type="chain" id="PRO_5022772195" evidence="1">
    <location>
        <begin position="18"/>
        <end position="213"/>
    </location>
</feature>
<reference evidence="3" key="1">
    <citation type="submission" date="2019-08" db="EMBL/GenBank/DDBJ databases">
        <title>Limnoglobus roseus gen. nov., sp. nov., a novel freshwater planctomycete with a giant genome from the family Gemmataceae.</title>
        <authorList>
            <person name="Kulichevskaya I.S."/>
            <person name="Naumoff D.G."/>
            <person name="Miroshnikov K."/>
            <person name="Ivanova A."/>
            <person name="Philippov D.A."/>
            <person name="Hakobyan A."/>
            <person name="Rijpstra I.C."/>
            <person name="Sinninghe Damste J.S."/>
            <person name="Liesack W."/>
            <person name="Dedysh S.N."/>
        </authorList>
    </citation>
    <scope>NUCLEOTIDE SEQUENCE [LARGE SCALE GENOMIC DNA]</scope>
    <source>
        <strain evidence="3">PX52</strain>
    </source>
</reference>